<evidence type="ECO:0000256" key="2">
    <source>
        <dbReference type="ARBA" id="ARBA00022737"/>
    </source>
</evidence>
<dbReference type="Gene3D" id="2.60.20.10">
    <property type="entry name" value="Crystallins"/>
    <property type="match status" value="2"/>
</dbReference>
<dbReference type="Proteomes" id="UP000535589">
    <property type="component" value="Unassembled WGS sequence"/>
</dbReference>
<sequence>MRYSLLSASIMAVLSISMTSSDALAYSIIDPGAGLLEGELDNNNNNQNNGMNGILSDFSVTSRNENGVCKVKISQMDDKKLTTGHDQLPLVIAEMTFIDRSSRKILGSEKVISKFRETGIGLIAEAQSVREQHSGVECLVTNVSVAGATYPVMNNSAISGSIFKIATDDLTSGPITNKYIAAPLLARLFISHLNGDFTDIDYQDFRLVKTNNFDAYKELVNMATSGNLGWQGANDAGYSIDFTDLRYHSQINQFLLDSLVRKAVELGIVGDNLENESFADYIRKYILTNLSQNTTYEYGSDDHIKASVALTQSSVMYPSFQMDEGGLVPKLLGNDFLLREFDTYAKEFNAYLEQGKAKPSFSEPDEKTLAIYNLPFNFKTWSGSGQGKVGDLYVYDNPYSGQTDIFRLKSSNYSYFPTNRTSNSHWEFIGPRNWNTYGNSGDIYLYENPYNNAIDLFELKGNYRDYFPTDRTSSDNWKYLDPNSSPLDELVSPDDQFDFIQHAIKFSGLDGVDLAKAVLEQNGNIHIDEMNLIIYSKESGGGLLGKNVLDIAALAFDVEAKDVTRAQTIYTQAAMDAIFIDTLYPYGSLNNVKASIYARIAHESNESSMLDNIGTGVEPFVLDELIANNDQFSNMSFDSLVHDFVGRNFRLNGVIANENFEIETGEAIELFEHGNSGGKSVLIRENEPDLSIFDFDNIASSVNVPAGWEIRVYEGSYYSGSNWTLGSGQRDLPANDRISSIKIMKKPEDQVVTLFDSFYSNSKTLKLSDSTSWLDDFNDKAVKVHIPEGWEVRFYEHGNYTGNYWTRGAGTHTLPVANSVSSLQVLRKSSYANNKPEGTVTVSQVVYDGLVELDKAQQELAEHYAIVTYDNGYPVQTIPLSDELFARAQLFKYGLSAKMVEDLWKSYLKQGFLSRVSDSRITSKHLDNERKTTNKSVQDMWESYFNAIVPIAAKHLSTLIDYKAKLSGFEPMEGKNVRDSKLRIVYGMEVDEHIRSEYFNGIWNNWKSDVNNWLIYGPNIDYSVKTASNIYDFMSLSNISFDKKYKFYNDQSANTAYGSRDIELFEAMNKNHADKWCSKPSWEYGYHDSPTKPGALGLEKIHWQCGLFYITRDNSSDTMKDAYYHIVSEMMKKHKWDLKTVQTNRDTLFAVLQMFIPIWGTVESFEKKDGLGAALGLLGDAMFFTGVASNMDSFLKPNKFVTHKPSKLLGQGAGVIINDLKPTSGALVQVNRVAAKVEAKDIAGAIVKSTLQEMNPAAGLGDLAKGLVKKSAAKQAGSKKIKLMTCPI</sequence>
<dbReference type="RefSeq" id="WP_168835857.1">
    <property type="nucleotide sequence ID" value="NZ_JABAIK010000006.1"/>
</dbReference>
<dbReference type="InterPro" id="IPR001064">
    <property type="entry name" value="Beta/gamma_crystallin"/>
</dbReference>
<feature type="signal peptide" evidence="3">
    <location>
        <begin position="1"/>
        <end position="25"/>
    </location>
</feature>
<accession>A0A7X8YGV9</accession>
<dbReference type="SUPFAM" id="SSF49695">
    <property type="entry name" value="gamma-Crystallin-like"/>
    <property type="match status" value="1"/>
</dbReference>
<protein>
    <submittedName>
        <fullName evidence="5">Beta/gamma crystallin family protein</fullName>
    </submittedName>
</protein>
<dbReference type="EMBL" id="JABAIK010000006">
    <property type="protein sequence ID" value="NLS12757.1"/>
    <property type="molecule type" value="Genomic_DNA"/>
</dbReference>
<dbReference type="SMART" id="SM00247">
    <property type="entry name" value="XTALbg"/>
    <property type="match status" value="1"/>
</dbReference>
<comment type="caution">
    <text evidence="5">The sequence shown here is derived from an EMBL/GenBank/DDBJ whole genome shotgun (WGS) entry which is preliminary data.</text>
</comment>
<evidence type="ECO:0000256" key="1">
    <source>
        <dbReference type="ARBA" id="ARBA00009646"/>
    </source>
</evidence>
<gene>
    <name evidence="5" type="ORF">HGP28_07540</name>
</gene>
<name>A0A7X8YGV9_9VIBR</name>
<reference evidence="5 6" key="1">
    <citation type="submission" date="2020-04" db="EMBL/GenBank/DDBJ databases">
        <title>Vibrio sp. SM6, a novel species isolated from seawater.</title>
        <authorList>
            <person name="Wang X."/>
        </authorList>
    </citation>
    <scope>NUCLEOTIDE SEQUENCE [LARGE SCALE GENOMIC DNA]</scope>
    <source>
        <strain evidence="5 6">SM6</strain>
    </source>
</reference>
<organism evidence="5 6">
    <name type="scientific">Vibrio agarilyticus</name>
    <dbReference type="NCBI Taxonomy" id="2726741"/>
    <lineage>
        <taxon>Bacteria</taxon>
        <taxon>Pseudomonadati</taxon>
        <taxon>Pseudomonadota</taxon>
        <taxon>Gammaproteobacteria</taxon>
        <taxon>Vibrionales</taxon>
        <taxon>Vibrionaceae</taxon>
        <taxon>Vibrio</taxon>
    </lineage>
</organism>
<evidence type="ECO:0000313" key="6">
    <source>
        <dbReference type="Proteomes" id="UP000535589"/>
    </source>
</evidence>
<feature type="chain" id="PRO_5031397330" evidence="3">
    <location>
        <begin position="26"/>
        <end position="1288"/>
    </location>
</feature>
<dbReference type="Gene3D" id="3.30.160.280">
    <property type="match status" value="2"/>
</dbReference>
<proteinExistence type="inferred from homology"/>
<keyword evidence="2" id="KW-0677">Repeat</keyword>
<evidence type="ECO:0000313" key="5">
    <source>
        <dbReference type="EMBL" id="NLS12757.1"/>
    </source>
</evidence>
<keyword evidence="3" id="KW-0732">Signal</keyword>
<feature type="domain" description="Beta/gamma crystallin 'Greek key'" evidence="4">
    <location>
        <begin position="667"/>
        <end position="744"/>
    </location>
</feature>
<dbReference type="InterPro" id="IPR011024">
    <property type="entry name" value="G_crystallin-like"/>
</dbReference>
<keyword evidence="6" id="KW-1185">Reference proteome</keyword>
<evidence type="ECO:0000259" key="4">
    <source>
        <dbReference type="SMART" id="SM00247"/>
    </source>
</evidence>
<evidence type="ECO:0000256" key="3">
    <source>
        <dbReference type="SAM" id="SignalP"/>
    </source>
</evidence>
<comment type="similarity">
    <text evidence="1">Belongs to the beta/gamma-crystallin family.</text>
</comment>